<keyword evidence="1" id="KW-0732">Signal</keyword>
<gene>
    <name evidence="2" type="ORF">LX97_02755</name>
</gene>
<reference evidence="2 3" key="1">
    <citation type="submission" date="2018-06" db="EMBL/GenBank/DDBJ databases">
        <title>Genomic Encyclopedia of Archaeal and Bacterial Type Strains, Phase II (KMG-II): from individual species to whole genera.</title>
        <authorList>
            <person name="Goeker M."/>
        </authorList>
    </citation>
    <scope>NUCLEOTIDE SEQUENCE [LARGE SCALE GENOMIC DNA]</scope>
    <source>
        <strain evidence="2 3">DSM 17205</strain>
    </source>
</reference>
<dbReference type="Proteomes" id="UP000248584">
    <property type="component" value="Unassembled WGS sequence"/>
</dbReference>
<evidence type="ECO:0000256" key="1">
    <source>
        <dbReference type="SAM" id="SignalP"/>
    </source>
</evidence>
<dbReference type="RefSeq" id="WP_015363921.1">
    <property type="nucleotide sequence ID" value="NZ_QKZR01000005.1"/>
</dbReference>
<accession>A0ABX5PVF4</accession>
<feature type="signal peptide" evidence="1">
    <location>
        <begin position="1"/>
        <end position="20"/>
    </location>
</feature>
<protein>
    <submittedName>
        <fullName evidence="2">Intein</fullName>
    </submittedName>
</protein>
<proteinExistence type="predicted"/>
<name>A0ABX5PVF4_9FLAO</name>
<evidence type="ECO:0000313" key="3">
    <source>
        <dbReference type="Proteomes" id="UP000248584"/>
    </source>
</evidence>
<dbReference type="EMBL" id="QKZR01000005">
    <property type="protein sequence ID" value="PZX38174.1"/>
    <property type="molecule type" value="Genomic_DNA"/>
</dbReference>
<comment type="caution">
    <text evidence="2">The sequence shown here is derived from an EMBL/GenBank/DDBJ whole genome shotgun (WGS) entry which is preliminary data.</text>
</comment>
<keyword evidence="3" id="KW-1185">Reference proteome</keyword>
<feature type="chain" id="PRO_5046012051" evidence="1">
    <location>
        <begin position="21"/>
        <end position="168"/>
    </location>
</feature>
<evidence type="ECO:0000313" key="2">
    <source>
        <dbReference type="EMBL" id="PZX38174.1"/>
    </source>
</evidence>
<organism evidence="2 3">
    <name type="scientific">Nonlabens dokdonensis</name>
    <dbReference type="NCBI Taxonomy" id="328515"/>
    <lineage>
        <taxon>Bacteria</taxon>
        <taxon>Pseudomonadati</taxon>
        <taxon>Bacteroidota</taxon>
        <taxon>Flavobacteriia</taxon>
        <taxon>Flavobacteriales</taxon>
        <taxon>Flavobacteriaceae</taxon>
        <taxon>Nonlabens</taxon>
    </lineage>
</organism>
<sequence>MRLVSVIFCLIFTLSNFNQSANKLNQIKAKVEAIENNTSLTEHYFDWTKISGITLDGGGILRVWKDDNSEVHKIYRELGLSYGRTRLTIYLEKGVPIKIEEIEENFGRTEQGMNYKELNEVFRVDIYVYDWEMDESKIERKGKRVMTETPCSTFDYEPTLKRALKAVD</sequence>